<reference evidence="1" key="1">
    <citation type="submission" date="2020-05" db="EMBL/GenBank/DDBJ databases">
        <authorList>
            <person name="Chiriac C."/>
            <person name="Salcher M."/>
            <person name="Ghai R."/>
            <person name="Kavagutti S V."/>
        </authorList>
    </citation>
    <scope>NUCLEOTIDE SEQUENCE</scope>
</reference>
<organism evidence="1">
    <name type="scientific">freshwater metagenome</name>
    <dbReference type="NCBI Taxonomy" id="449393"/>
    <lineage>
        <taxon>unclassified sequences</taxon>
        <taxon>metagenomes</taxon>
        <taxon>ecological metagenomes</taxon>
    </lineage>
</organism>
<dbReference type="EMBL" id="CAEZVM010000028">
    <property type="protein sequence ID" value="CAB4633498.1"/>
    <property type="molecule type" value="Genomic_DNA"/>
</dbReference>
<proteinExistence type="predicted"/>
<dbReference type="AlphaFoldDB" id="A0A6J6J9X7"/>
<gene>
    <name evidence="1" type="ORF">UFOPK2032_00785</name>
</gene>
<sequence>MKESRFTVDALDGETIVMDLLDGHLYLFEAGAAVLLGHILAGNNTEHIELTVEKTYGQEALMAFQNLLRGLVEKGVVIEVASNQDVISSESDWPATLGEIVVTEYDDMSSIITMDPIHDVDSGRGWPFEATA</sequence>
<evidence type="ECO:0000313" key="1">
    <source>
        <dbReference type="EMBL" id="CAB4633498.1"/>
    </source>
</evidence>
<accession>A0A6J6J9X7</accession>
<name>A0A6J6J9X7_9ZZZZ</name>
<protein>
    <submittedName>
        <fullName evidence="1">Unannotated protein</fullName>
    </submittedName>
</protein>